<dbReference type="Pfam" id="PF00069">
    <property type="entry name" value="Pkinase"/>
    <property type="match status" value="1"/>
</dbReference>
<keyword evidence="3" id="KW-0418">Kinase</keyword>
<dbReference type="PANTHER" id="PTHR43289:SF34">
    <property type="entry name" value="SERINE_THREONINE-PROTEIN KINASE YBDM-RELATED"/>
    <property type="match status" value="1"/>
</dbReference>
<proteinExistence type="predicted"/>
<sequence length="739" mass="81212">MAEDREQRLREVFAEAMALEPANRAAFLLRACGPDEALRVEVESLLDAHERAGSFLESPALLDLTERDLQERMPVHLGRQIGPYRLVTEIGVGGMGTVYLGERADGSFEQRVAVKLLRFGLGTSELRRAFENERRILARLEHPNIARLIDGGTTEDGTPYLAMEYVPGIPIDQYCNEGTLSVPARVEIMRTVCDAVHHAHRNLVVHRDLKPSNILVDESGRVKLLDFGIAKVIVPDLPDAGGSTRTRVPALTPRYASPEQLRGEPVTTASDVYSLGVVLYELLVGASPYAEPSEDGEGLARYVLDRDPMRPSDAVRLQEPADPPVTTRRERTRLARELVGDLDTIVMQCLRKEPGRRYASAEQLGEDLRRYLSGLPVRARPDTFRYRSSKFVRRHPGSVIAGTFAVLTLITASLVSTGLYLRAIHAREDADRSRAAAQEVSAFLQEVLGSIDPQVAQGRDVTLLQEVLDRAASRLEHELEGASEVAGELHLTIGRAYRSLGLYEPAEHHLAAAVATHREFDGEASPAAAESQVALARLYTDLGRYPEAAELAQEAVRTLRKASALPEGAHDRTADGTVHLAAALSALATVREAEGAMEDAEAGHREALSVAQDGFPADDPRTAEFLNNLGVFLSANDRREEAEPLLRQGIEILRRGPEEKPVDLSIALHNLATLLRREGRPSEAAALYREALGRMREVYPDDHPQIAVTLNNLASALESEGDLEAAERTYREALDLQQR</sequence>
<dbReference type="SUPFAM" id="SSF56112">
    <property type="entry name" value="Protein kinase-like (PK-like)"/>
    <property type="match status" value="1"/>
</dbReference>
<keyword evidence="4 5" id="KW-0067">ATP-binding</keyword>
<evidence type="ECO:0000313" key="8">
    <source>
        <dbReference type="Proteomes" id="UP000697710"/>
    </source>
</evidence>
<dbReference type="PROSITE" id="PS00107">
    <property type="entry name" value="PROTEIN_KINASE_ATP"/>
    <property type="match status" value="1"/>
</dbReference>
<dbReference type="CDD" id="cd14014">
    <property type="entry name" value="STKc_PknB_like"/>
    <property type="match status" value="1"/>
</dbReference>
<dbReference type="AlphaFoldDB" id="A0A956LXC1"/>
<dbReference type="InterPro" id="IPR011990">
    <property type="entry name" value="TPR-like_helical_dom_sf"/>
</dbReference>
<dbReference type="Pfam" id="PF13424">
    <property type="entry name" value="TPR_12"/>
    <property type="match status" value="3"/>
</dbReference>
<dbReference type="Gene3D" id="1.25.40.10">
    <property type="entry name" value="Tetratricopeptide repeat domain"/>
    <property type="match status" value="2"/>
</dbReference>
<dbReference type="InterPro" id="IPR011009">
    <property type="entry name" value="Kinase-like_dom_sf"/>
</dbReference>
<protein>
    <submittedName>
        <fullName evidence="7">Tetratricopeptide repeat protein</fullName>
    </submittedName>
</protein>
<dbReference type="GO" id="GO:0005524">
    <property type="term" value="F:ATP binding"/>
    <property type="evidence" value="ECO:0007669"/>
    <property type="project" value="UniProtKB-UniRule"/>
</dbReference>
<keyword evidence="2 5" id="KW-0547">Nucleotide-binding</keyword>
<evidence type="ECO:0000256" key="5">
    <source>
        <dbReference type="PROSITE-ProRule" id="PRU10141"/>
    </source>
</evidence>
<evidence type="ECO:0000313" key="7">
    <source>
        <dbReference type="EMBL" id="MCA9727545.1"/>
    </source>
</evidence>
<accession>A0A956LXC1</accession>
<dbReference type="SUPFAM" id="SSF48452">
    <property type="entry name" value="TPR-like"/>
    <property type="match status" value="2"/>
</dbReference>
<comment type="caution">
    <text evidence="7">The sequence shown here is derived from an EMBL/GenBank/DDBJ whole genome shotgun (WGS) entry which is preliminary data.</text>
</comment>
<feature type="non-terminal residue" evidence="7">
    <location>
        <position position="739"/>
    </location>
</feature>
<organism evidence="7 8">
    <name type="scientific">Eiseniibacteriota bacterium</name>
    <dbReference type="NCBI Taxonomy" id="2212470"/>
    <lineage>
        <taxon>Bacteria</taxon>
        <taxon>Candidatus Eiseniibacteriota</taxon>
    </lineage>
</organism>
<dbReference type="Proteomes" id="UP000697710">
    <property type="component" value="Unassembled WGS sequence"/>
</dbReference>
<dbReference type="PANTHER" id="PTHR43289">
    <property type="entry name" value="MITOGEN-ACTIVATED PROTEIN KINASE KINASE KINASE 20-RELATED"/>
    <property type="match status" value="1"/>
</dbReference>
<dbReference type="InterPro" id="IPR000719">
    <property type="entry name" value="Prot_kinase_dom"/>
</dbReference>
<reference evidence="7" key="2">
    <citation type="journal article" date="2021" name="Microbiome">
        <title>Successional dynamics and alternative stable states in a saline activated sludge microbial community over 9 years.</title>
        <authorList>
            <person name="Wang Y."/>
            <person name="Ye J."/>
            <person name="Ju F."/>
            <person name="Liu L."/>
            <person name="Boyd J.A."/>
            <person name="Deng Y."/>
            <person name="Parks D.H."/>
            <person name="Jiang X."/>
            <person name="Yin X."/>
            <person name="Woodcroft B.J."/>
            <person name="Tyson G.W."/>
            <person name="Hugenholtz P."/>
            <person name="Polz M.F."/>
            <person name="Zhang T."/>
        </authorList>
    </citation>
    <scope>NUCLEOTIDE SEQUENCE</scope>
    <source>
        <strain evidence="7">HKST-UBA01</strain>
    </source>
</reference>
<keyword evidence="1" id="KW-0808">Transferase</keyword>
<evidence type="ECO:0000259" key="6">
    <source>
        <dbReference type="PROSITE" id="PS50011"/>
    </source>
</evidence>
<feature type="binding site" evidence="5">
    <location>
        <position position="115"/>
    </location>
    <ligand>
        <name>ATP</name>
        <dbReference type="ChEBI" id="CHEBI:30616"/>
    </ligand>
</feature>
<dbReference type="Gene3D" id="1.10.510.10">
    <property type="entry name" value="Transferase(Phosphotransferase) domain 1"/>
    <property type="match status" value="1"/>
</dbReference>
<reference evidence="7" key="1">
    <citation type="submission" date="2020-04" db="EMBL/GenBank/DDBJ databases">
        <authorList>
            <person name="Zhang T."/>
        </authorList>
    </citation>
    <scope>NUCLEOTIDE SEQUENCE</scope>
    <source>
        <strain evidence="7">HKST-UBA01</strain>
    </source>
</reference>
<dbReference type="EMBL" id="JAGQHR010000187">
    <property type="protein sequence ID" value="MCA9727545.1"/>
    <property type="molecule type" value="Genomic_DNA"/>
</dbReference>
<dbReference type="Gene3D" id="3.30.200.20">
    <property type="entry name" value="Phosphorylase Kinase, domain 1"/>
    <property type="match status" value="1"/>
</dbReference>
<dbReference type="PROSITE" id="PS00108">
    <property type="entry name" value="PROTEIN_KINASE_ST"/>
    <property type="match status" value="1"/>
</dbReference>
<dbReference type="PROSITE" id="PS50293">
    <property type="entry name" value="TPR_REGION"/>
    <property type="match status" value="1"/>
</dbReference>
<evidence type="ECO:0000256" key="2">
    <source>
        <dbReference type="ARBA" id="ARBA00022741"/>
    </source>
</evidence>
<dbReference type="PROSITE" id="PS50011">
    <property type="entry name" value="PROTEIN_KINASE_DOM"/>
    <property type="match status" value="1"/>
</dbReference>
<dbReference type="InterPro" id="IPR019734">
    <property type="entry name" value="TPR_rpt"/>
</dbReference>
<evidence type="ECO:0000256" key="3">
    <source>
        <dbReference type="ARBA" id="ARBA00022777"/>
    </source>
</evidence>
<dbReference type="SMART" id="SM00028">
    <property type="entry name" value="TPR"/>
    <property type="match status" value="6"/>
</dbReference>
<dbReference type="InterPro" id="IPR017441">
    <property type="entry name" value="Protein_kinase_ATP_BS"/>
</dbReference>
<dbReference type="InterPro" id="IPR008271">
    <property type="entry name" value="Ser/Thr_kinase_AS"/>
</dbReference>
<feature type="domain" description="Protein kinase" evidence="6">
    <location>
        <begin position="84"/>
        <end position="372"/>
    </location>
</feature>
<evidence type="ECO:0000256" key="4">
    <source>
        <dbReference type="ARBA" id="ARBA00022840"/>
    </source>
</evidence>
<dbReference type="SMART" id="SM00220">
    <property type="entry name" value="S_TKc"/>
    <property type="match status" value="1"/>
</dbReference>
<name>A0A956LXC1_UNCEI</name>
<dbReference type="GO" id="GO:0004674">
    <property type="term" value="F:protein serine/threonine kinase activity"/>
    <property type="evidence" value="ECO:0007669"/>
    <property type="project" value="TreeGrafter"/>
</dbReference>
<gene>
    <name evidence="7" type="ORF">KC729_07670</name>
</gene>
<evidence type="ECO:0000256" key="1">
    <source>
        <dbReference type="ARBA" id="ARBA00022679"/>
    </source>
</evidence>